<dbReference type="NCBIfam" id="TIGR00531">
    <property type="entry name" value="BCCP"/>
    <property type="match status" value="1"/>
</dbReference>
<dbReference type="SUPFAM" id="SSF51230">
    <property type="entry name" value="Single hybrid motif"/>
    <property type="match status" value="1"/>
</dbReference>
<dbReference type="PROSITE" id="PS00188">
    <property type="entry name" value="BIOTIN"/>
    <property type="match status" value="1"/>
</dbReference>
<dbReference type="PANTHER" id="PTHR45266">
    <property type="entry name" value="OXALOACETATE DECARBOXYLASE ALPHA CHAIN"/>
    <property type="match status" value="1"/>
</dbReference>
<dbReference type="PRINTS" id="PR01071">
    <property type="entry name" value="ACOABIOTINCC"/>
</dbReference>
<dbReference type="InterPro" id="IPR050709">
    <property type="entry name" value="Biotin_Carboxyl_Carrier/Decarb"/>
</dbReference>
<dbReference type="InterPro" id="IPR001882">
    <property type="entry name" value="Biotin_BS"/>
</dbReference>
<organism evidence="10 11">
    <name type="scientific">Secundilactobacillus similis DSM 23365 = JCM 2765</name>
    <dbReference type="NCBI Taxonomy" id="1423804"/>
    <lineage>
        <taxon>Bacteria</taxon>
        <taxon>Bacillati</taxon>
        <taxon>Bacillota</taxon>
        <taxon>Bacilli</taxon>
        <taxon>Lactobacillales</taxon>
        <taxon>Lactobacillaceae</taxon>
        <taxon>Secundilactobacillus</taxon>
    </lineage>
</organism>
<keyword evidence="4 8" id="KW-0276">Fatty acid metabolism</keyword>
<comment type="function">
    <text evidence="8">This protein is a component of the acetyl coenzyme A carboxylase complex; first, biotin carboxylase catalyzes the carboxylation of the carrier protein and then the transcarboxylase transfers the carboxyl group to form malonyl-CoA.</text>
</comment>
<dbReference type="GO" id="GO:0009317">
    <property type="term" value="C:acetyl-CoA carboxylase complex"/>
    <property type="evidence" value="ECO:0007669"/>
    <property type="project" value="InterPro"/>
</dbReference>
<feature type="domain" description="Lipoyl-binding" evidence="9">
    <location>
        <begin position="62"/>
        <end position="138"/>
    </location>
</feature>
<accession>A0A0R2FCY2</accession>
<keyword evidence="6 8" id="KW-0275">Fatty acid biosynthesis</keyword>
<sequence>MEITQIEQLMKLMTANGINGLKYKTQDETIELSRGAANVAPVAAPAVAPAQATPTAEPATSALTIKAPFVGTFYTAASPDDAPFVQAGDTVKAGQTIAVVEAMKMMNNVTATQDCRIVKVLVDNEDLVEFDQPLFEIEAL</sequence>
<keyword evidence="3 8" id="KW-0444">Lipid biosynthesis</keyword>
<dbReference type="GO" id="GO:0003989">
    <property type="term" value="F:acetyl-CoA carboxylase activity"/>
    <property type="evidence" value="ECO:0007669"/>
    <property type="project" value="InterPro"/>
</dbReference>
<dbReference type="PATRIC" id="fig|1423804.4.peg.15"/>
<evidence type="ECO:0000256" key="5">
    <source>
        <dbReference type="ARBA" id="ARBA00023098"/>
    </source>
</evidence>
<dbReference type="EMBL" id="AYZM01000050">
    <property type="protein sequence ID" value="KRN26014.1"/>
    <property type="molecule type" value="Genomic_DNA"/>
</dbReference>
<evidence type="ECO:0000256" key="1">
    <source>
        <dbReference type="ARBA" id="ARBA00005194"/>
    </source>
</evidence>
<dbReference type="PANTHER" id="PTHR45266:SF3">
    <property type="entry name" value="OXALOACETATE DECARBOXYLASE ALPHA CHAIN"/>
    <property type="match status" value="1"/>
</dbReference>
<evidence type="ECO:0000256" key="4">
    <source>
        <dbReference type="ARBA" id="ARBA00022832"/>
    </source>
</evidence>
<dbReference type="Pfam" id="PF00364">
    <property type="entry name" value="Biotin_lipoyl"/>
    <property type="match status" value="1"/>
</dbReference>
<dbReference type="InterPro" id="IPR000089">
    <property type="entry name" value="Biotin_lipoyl"/>
</dbReference>
<evidence type="ECO:0000256" key="6">
    <source>
        <dbReference type="ARBA" id="ARBA00023160"/>
    </source>
</evidence>
<dbReference type="InterPro" id="IPR011053">
    <property type="entry name" value="Single_hybrid_motif"/>
</dbReference>
<dbReference type="AlphaFoldDB" id="A0A0R2FCY2"/>
<evidence type="ECO:0000313" key="11">
    <source>
        <dbReference type="Proteomes" id="UP000051442"/>
    </source>
</evidence>
<evidence type="ECO:0000256" key="2">
    <source>
        <dbReference type="ARBA" id="ARBA00017562"/>
    </source>
</evidence>
<dbReference type="UniPathway" id="UPA00094"/>
<dbReference type="RefSeq" id="WP_054732447.1">
    <property type="nucleotide sequence ID" value="NZ_AYZM01000050.1"/>
</dbReference>
<dbReference type="Gene3D" id="2.40.50.100">
    <property type="match status" value="1"/>
</dbReference>
<protein>
    <recommendedName>
        <fullName evidence="2 8">Biotin carboxyl carrier protein of acetyl-CoA carboxylase</fullName>
    </recommendedName>
</protein>
<dbReference type="FunFam" id="2.40.50.100:FF:000003">
    <property type="entry name" value="Acetyl-CoA carboxylase biotin carboxyl carrier protein"/>
    <property type="match status" value="1"/>
</dbReference>
<dbReference type="GO" id="GO:0006633">
    <property type="term" value="P:fatty acid biosynthetic process"/>
    <property type="evidence" value="ECO:0007669"/>
    <property type="project" value="UniProtKB-UniPathway"/>
</dbReference>
<keyword evidence="11" id="KW-1185">Reference proteome</keyword>
<reference evidence="10 11" key="1">
    <citation type="journal article" date="2015" name="Genome Announc.">
        <title>Expanding the biotechnology potential of lactobacilli through comparative genomics of 213 strains and associated genera.</title>
        <authorList>
            <person name="Sun Z."/>
            <person name="Harris H.M."/>
            <person name="McCann A."/>
            <person name="Guo C."/>
            <person name="Argimon S."/>
            <person name="Zhang W."/>
            <person name="Yang X."/>
            <person name="Jeffery I.B."/>
            <person name="Cooney J.C."/>
            <person name="Kagawa T.F."/>
            <person name="Liu W."/>
            <person name="Song Y."/>
            <person name="Salvetti E."/>
            <person name="Wrobel A."/>
            <person name="Rasinkangas P."/>
            <person name="Parkhill J."/>
            <person name="Rea M.C."/>
            <person name="O'Sullivan O."/>
            <person name="Ritari J."/>
            <person name="Douillard F.P."/>
            <person name="Paul Ross R."/>
            <person name="Yang R."/>
            <person name="Briner A.E."/>
            <person name="Felis G.E."/>
            <person name="de Vos W.M."/>
            <person name="Barrangou R."/>
            <person name="Klaenhammer T.R."/>
            <person name="Caufield P.W."/>
            <person name="Cui Y."/>
            <person name="Zhang H."/>
            <person name="O'Toole P.W."/>
        </authorList>
    </citation>
    <scope>NUCLEOTIDE SEQUENCE [LARGE SCALE GENOMIC DNA]</scope>
    <source>
        <strain evidence="10 11">DSM 23365</strain>
    </source>
</reference>
<comment type="pathway">
    <text evidence="1 8">Lipid metabolism; fatty acid biosynthesis.</text>
</comment>
<dbReference type="CDD" id="cd06850">
    <property type="entry name" value="biotinyl_domain"/>
    <property type="match status" value="1"/>
</dbReference>
<keyword evidence="5 8" id="KW-0443">Lipid metabolism</keyword>
<proteinExistence type="predicted"/>
<evidence type="ECO:0000313" key="10">
    <source>
        <dbReference type="EMBL" id="KRN26014.1"/>
    </source>
</evidence>
<evidence type="ECO:0000256" key="3">
    <source>
        <dbReference type="ARBA" id="ARBA00022516"/>
    </source>
</evidence>
<dbReference type="PROSITE" id="PS50968">
    <property type="entry name" value="BIOTINYL_LIPOYL"/>
    <property type="match status" value="1"/>
</dbReference>
<comment type="caution">
    <text evidence="10">The sequence shown here is derived from an EMBL/GenBank/DDBJ whole genome shotgun (WGS) entry which is preliminary data.</text>
</comment>
<dbReference type="STRING" id="1423804.FD14_GL000013"/>
<dbReference type="InterPro" id="IPR001249">
    <property type="entry name" value="AcCoA_biotinCC"/>
</dbReference>
<dbReference type="OrthoDB" id="9811735at2"/>
<evidence type="ECO:0000259" key="9">
    <source>
        <dbReference type="PROSITE" id="PS50968"/>
    </source>
</evidence>
<evidence type="ECO:0000256" key="8">
    <source>
        <dbReference type="RuleBase" id="RU364072"/>
    </source>
</evidence>
<gene>
    <name evidence="10" type="ORF">FD14_GL000013</name>
</gene>
<name>A0A0R2FCY2_9LACO</name>
<dbReference type="Proteomes" id="UP000051442">
    <property type="component" value="Unassembled WGS sequence"/>
</dbReference>
<keyword evidence="7 8" id="KW-0092">Biotin</keyword>
<evidence type="ECO:0000256" key="7">
    <source>
        <dbReference type="ARBA" id="ARBA00023267"/>
    </source>
</evidence>